<sequence length="336" mass="37950">MIITKTPFRMSFFGGGTDIPEFFREHGGAVLSTTFDKYCYVNVRHLPRFFDYTTELSYSRIERVKAVDEIEHPAVRNAMKMLDMHEIRLTYEADLPARSGLGTSSSFAVGMLNAFYALKGKYADKKKLSDDAIYLERELCREAGGWQDQIAASFGGLNRINFVGDRYEVKPVIISPERKRQLNENLMLFFTGFTRLSSEVQKTNHITSGDKTAQLLEMYRLVDEAEHVLEDRHADLDEFGRLLDVTWRLKRQTGSKVSTDSIDGIYQKGLEAGALGGKLLGAGGGGFVLFYVTPEHREAVMAAMKDLLYVPFSFEDGGTRVIYYAPETYDLSLGRD</sequence>
<feature type="domain" description="GHMP kinase C-terminal" evidence="7">
    <location>
        <begin position="234"/>
        <end position="307"/>
    </location>
</feature>
<dbReference type="SUPFAM" id="SSF55060">
    <property type="entry name" value="GHMP Kinase, C-terminal domain"/>
    <property type="match status" value="1"/>
</dbReference>
<proteinExistence type="inferred from homology"/>
<evidence type="ECO:0000313" key="8">
    <source>
        <dbReference type="EMBL" id="SET14717.1"/>
    </source>
</evidence>
<evidence type="ECO:0000256" key="5">
    <source>
        <dbReference type="ARBA" id="ARBA00038121"/>
    </source>
</evidence>
<dbReference type="GO" id="GO:0042352">
    <property type="term" value="P:GDP-L-fucose salvage"/>
    <property type="evidence" value="ECO:0007669"/>
    <property type="project" value="TreeGrafter"/>
</dbReference>
<dbReference type="InterPro" id="IPR006204">
    <property type="entry name" value="GHMP_kinase_N_dom"/>
</dbReference>
<dbReference type="PANTHER" id="PTHR32463:SF0">
    <property type="entry name" value="L-FUCOSE KINASE"/>
    <property type="match status" value="1"/>
</dbReference>
<keyword evidence="1" id="KW-0808">Transferase</keyword>
<accession>A0A1I0C5B4</accession>
<dbReference type="STRING" id="1526.SAMN02910262_01211"/>
<dbReference type="EMBL" id="FOIL01000006">
    <property type="protein sequence ID" value="SET14717.1"/>
    <property type="molecule type" value="Genomic_DNA"/>
</dbReference>
<evidence type="ECO:0000256" key="2">
    <source>
        <dbReference type="ARBA" id="ARBA00022741"/>
    </source>
</evidence>
<dbReference type="PANTHER" id="PTHR32463">
    <property type="entry name" value="L-FUCOSE KINASE"/>
    <property type="match status" value="1"/>
</dbReference>
<feature type="domain" description="GHMP kinase N-terminal" evidence="6">
    <location>
        <begin position="78"/>
        <end position="156"/>
    </location>
</feature>
<dbReference type="GO" id="GO:0050201">
    <property type="term" value="F:fucokinase activity"/>
    <property type="evidence" value="ECO:0007669"/>
    <property type="project" value="TreeGrafter"/>
</dbReference>
<dbReference type="OrthoDB" id="9812992at2"/>
<keyword evidence="3 8" id="KW-0418">Kinase</keyword>
<evidence type="ECO:0000256" key="3">
    <source>
        <dbReference type="ARBA" id="ARBA00022777"/>
    </source>
</evidence>
<comment type="similarity">
    <text evidence="5">Belongs to the GHMP kinase family.</text>
</comment>
<name>A0A1I0C5B4_9FIRM</name>
<dbReference type="Pfam" id="PF00288">
    <property type="entry name" value="GHMP_kinases_N"/>
    <property type="match status" value="1"/>
</dbReference>
<dbReference type="InterPro" id="IPR014606">
    <property type="entry name" value="Heptose_7-P_kinase"/>
</dbReference>
<evidence type="ECO:0000259" key="6">
    <source>
        <dbReference type="Pfam" id="PF00288"/>
    </source>
</evidence>
<dbReference type="Pfam" id="PF08544">
    <property type="entry name" value="GHMP_kinases_C"/>
    <property type="match status" value="1"/>
</dbReference>
<dbReference type="AlphaFoldDB" id="A0A1I0C5B4"/>
<keyword evidence="4" id="KW-0067">ATP-binding</keyword>
<dbReference type="PIRSF" id="PIRSF036406">
    <property type="entry name" value="Hept_kin"/>
    <property type="match status" value="1"/>
</dbReference>
<dbReference type="InterPro" id="IPR020568">
    <property type="entry name" value="Ribosomal_Su5_D2-typ_SF"/>
</dbReference>
<protein>
    <submittedName>
        <fullName evidence="8">D-glycero-alpha-D-manno-heptose-7-phosphate kinase</fullName>
    </submittedName>
</protein>
<dbReference type="Proteomes" id="UP000199820">
    <property type="component" value="Unassembled WGS sequence"/>
</dbReference>
<gene>
    <name evidence="8" type="ORF">SAMN04487771_100628</name>
</gene>
<dbReference type="InterPro" id="IPR052203">
    <property type="entry name" value="GHMP_Kinase-Related"/>
</dbReference>
<dbReference type="GO" id="GO:0005524">
    <property type="term" value="F:ATP binding"/>
    <property type="evidence" value="ECO:0007669"/>
    <property type="project" value="UniProtKB-KW"/>
</dbReference>
<dbReference type="Gene3D" id="3.30.230.120">
    <property type="match status" value="1"/>
</dbReference>
<dbReference type="PRINTS" id="PR00960">
    <property type="entry name" value="LMBPPROTEIN"/>
</dbReference>
<evidence type="ECO:0000256" key="1">
    <source>
        <dbReference type="ARBA" id="ARBA00022679"/>
    </source>
</evidence>
<keyword evidence="2" id="KW-0547">Nucleotide-binding</keyword>
<dbReference type="InterPro" id="IPR001174">
    <property type="entry name" value="HddA/FKP"/>
</dbReference>
<evidence type="ECO:0000256" key="4">
    <source>
        <dbReference type="ARBA" id="ARBA00022840"/>
    </source>
</evidence>
<evidence type="ECO:0000313" key="9">
    <source>
        <dbReference type="Proteomes" id="UP000199820"/>
    </source>
</evidence>
<evidence type="ECO:0000259" key="7">
    <source>
        <dbReference type="Pfam" id="PF08544"/>
    </source>
</evidence>
<reference evidence="8 9" key="1">
    <citation type="submission" date="2016-10" db="EMBL/GenBank/DDBJ databases">
        <authorList>
            <person name="de Groot N.N."/>
        </authorList>
    </citation>
    <scope>NUCLEOTIDE SEQUENCE [LARGE SCALE GENOMIC DNA]</scope>
    <source>
        <strain evidence="8 9">KH1P1</strain>
    </source>
</reference>
<dbReference type="SUPFAM" id="SSF54211">
    <property type="entry name" value="Ribosomal protein S5 domain 2-like"/>
    <property type="match status" value="1"/>
</dbReference>
<dbReference type="InterPro" id="IPR013750">
    <property type="entry name" value="GHMP_kinase_C_dom"/>
</dbReference>
<dbReference type="RefSeq" id="WP_074648738.1">
    <property type="nucleotide sequence ID" value="NZ_FOIL01000006.1"/>
</dbReference>
<dbReference type="InterPro" id="IPR036554">
    <property type="entry name" value="GHMP_kinase_C_sf"/>
</dbReference>
<dbReference type="eggNOG" id="COG2605">
    <property type="taxonomic scope" value="Bacteria"/>
</dbReference>
<keyword evidence="9" id="KW-1185">Reference proteome</keyword>
<organism evidence="8 9">
    <name type="scientific">[Clostridium] aminophilum</name>
    <dbReference type="NCBI Taxonomy" id="1526"/>
    <lineage>
        <taxon>Bacteria</taxon>
        <taxon>Bacillati</taxon>
        <taxon>Bacillota</taxon>
        <taxon>Clostridia</taxon>
        <taxon>Lachnospirales</taxon>
        <taxon>Lachnospiraceae</taxon>
    </lineage>
</organism>